<dbReference type="EMBL" id="UOFH01000202">
    <property type="protein sequence ID" value="VAW61990.1"/>
    <property type="molecule type" value="Genomic_DNA"/>
</dbReference>
<reference evidence="1" key="1">
    <citation type="submission" date="2018-06" db="EMBL/GenBank/DDBJ databases">
        <authorList>
            <person name="Zhirakovskaya E."/>
        </authorList>
    </citation>
    <scope>NUCLEOTIDE SEQUENCE</scope>
</reference>
<organism evidence="1">
    <name type="scientific">hydrothermal vent metagenome</name>
    <dbReference type="NCBI Taxonomy" id="652676"/>
    <lineage>
        <taxon>unclassified sequences</taxon>
        <taxon>metagenomes</taxon>
        <taxon>ecological metagenomes</taxon>
    </lineage>
</organism>
<proteinExistence type="predicted"/>
<feature type="non-terminal residue" evidence="1">
    <location>
        <position position="1"/>
    </location>
</feature>
<dbReference type="AlphaFoldDB" id="A0A3B0XBK8"/>
<gene>
    <name evidence="1" type="ORF">MNBD_GAMMA08-874</name>
</gene>
<dbReference type="Pfam" id="PF10082">
    <property type="entry name" value="BBP2_2"/>
    <property type="match status" value="1"/>
</dbReference>
<accession>A0A3B0XBK8</accession>
<protein>
    <submittedName>
        <fullName evidence="1">Uncharacterized protein</fullName>
    </submittedName>
</protein>
<sequence length="178" mass="20637">KTNNDYKEDEISAVFYWEGSAKSKLEARFGYTEQSFNELKDRNYKGSTGRLTYRWAMTGKTRINFSLWRETSSLRSEITDYVLAKGVSIKPAWSITKLVSLNGMISFKNDDFKARNNILAAGVPRRDDDTYLVSIFSTWKPRRQIDLSLGYSWVKRDSSINSLDYTNNRVEAKAKYSF</sequence>
<evidence type="ECO:0000313" key="1">
    <source>
        <dbReference type="EMBL" id="VAW61990.1"/>
    </source>
</evidence>
<dbReference type="InterPro" id="IPR018759">
    <property type="entry name" value="BBP2_2"/>
</dbReference>
<name>A0A3B0XBK8_9ZZZZ</name>